<evidence type="ECO:0000313" key="2">
    <source>
        <dbReference type="Proteomes" id="UP000053989"/>
    </source>
</evidence>
<dbReference type="InterPro" id="IPR035979">
    <property type="entry name" value="RBD_domain_sf"/>
</dbReference>
<dbReference type="GO" id="GO:0003676">
    <property type="term" value="F:nucleic acid binding"/>
    <property type="evidence" value="ECO:0007669"/>
    <property type="project" value="InterPro"/>
</dbReference>
<dbReference type="InParanoid" id="A0A0C2ZKG2"/>
<dbReference type="Proteomes" id="UP000053989">
    <property type="component" value="Unassembled WGS sequence"/>
</dbReference>
<dbReference type="EMBL" id="KN822045">
    <property type="protein sequence ID" value="KIM62078.1"/>
    <property type="molecule type" value="Genomic_DNA"/>
</dbReference>
<dbReference type="HOGENOM" id="CLU_085824_0_0_1"/>
<reference evidence="1 2" key="1">
    <citation type="submission" date="2014-04" db="EMBL/GenBank/DDBJ databases">
        <authorList>
            <consortium name="DOE Joint Genome Institute"/>
            <person name="Kuo A."/>
            <person name="Kohler A."/>
            <person name="Nagy L.G."/>
            <person name="Floudas D."/>
            <person name="Copeland A."/>
            <person name="Barry K.W."/>
            <person name="Cichocki N."/>
            <person name="Veneault-Fourrey C."/>
            <person name="LaButti K."/>
            <person name="Lindquist E.A."/>
            <person name="Lipzen A."/>
            <person name="Lundell T."/>
            <person name="Morin E."/>
            <person name="Murat C."/>
            <person name="Sun H."/>
            <person name="Tunlid A."/>
            <person name="Henrissat B."/>
            <person name="Grigoriev I.V."/>
            <person name="Hibbett D.S."/>
            <person name="Martin F."/>
            <person name="Nordberg H.P."/>
            <person name="Cantor M.N."/>
            <person name="Hua S.X."/>
        </authorList>
    </citation>
    <scope>NUCLEOTIDE SEQUENCE [LARGE SCALE GENOMIC DNA]</scope>
    <source>
        <strain evidence="1 2">Foug A</strain>
    </source>
</reference>
<name>A0A0C2ZKG2_9AGAM</name>
<keyword evidence="2" id="KW-1185">Reference proteome</keyword>
<dbReference type="AlphaFoldDB" id="A0A0C2ZKG2"/>
<protein>
    <recommendedName>
        <fullName evidence="3">RRM domain-containing protein</fullName>
    </recommendedName>
</protein>
<sequence>MSRATRAASADAKRHIVIVNVPRTALAADIRRTLRQERVIGVDDIHIDLYRFAPNRRAYLTLSHPDFLQKNIAKLEKSSVGGFLVNAYPADPPAVIPELRGVKGRQLAAKRGAITGTGPSGGVPSNGKHVCISGLPPKASPESIKEYLQKFGLSKLDDKTEIYQIPLPDNAFSLYSRHLLRTQSVSDSYHVVRRIHMSHFQPEVFGKKFQVHACVVR</sequence>
<evidence type="ECO:0008006" key="3">
    <source>
        <dbReference type="Google" id="ProtNLM"/>
    </source>
</evidence>
<accession>A0A0C2ZKG2</accession>
<dbReference type="OrthoDB" id="5541797at2759"/>
<gene>
    <name evidence="1" type="ORF">SCLCIDRAFT_845708</name>
</gene>
<evidence type="ECO:0000313" key="1">
    <source>
        <dbReference type="EMBL" id="KIM62078.1"/>
    </source>
</evidence>
<reference evidence="2" key="2">
    <citation type="submission" date="2015-01" db="EMBL/GenBank/DDBJ databases">
        <title>Evolutionary Origins and Diversification of the Mycorrhizal Mutualists.</title>
        <authorList>
            <consortium name="DOE Joint Genome Institute"/>
            <consortium name="Mycorrhizal Genomics Consortium"/>
            <person name="Kohler A."/>
            <person name="Kuo A."/>
            <person name="Nagy L.G."/>
            <person name="Floudas D."/>
            <person name="Copeland A."/>
            <person name="Barry K.W."/>
            <person name="Cichocki N."/>
            <person name="Veneault-Fourrey C."/>
            <person name="LaButti K."/>
            <person name="Lindquist E.A."/>
            <person name="Lipzen A."/>
            <person name="Lundell T."/>
            <person name="Morin E."/>
            <person name="Murat C."/>
            <person name="Riley R."/>
            <person name="Ohm R."/>
            <person name="Sun H."/>
            <person name="Tunlid A."/>
            <person name="Henrissat B."/>
            <person name="Grigoriev I.V."/>
            <person name="Hibbett D.S."/>
            <person name="Martin F."/>
        </authorList>
    </citation>
    <scope>NUCLEOTIDE SEQUENCE [LARGE SCALE GENOMIC DNA]</scope>
    <source>
        <strain evidence="2">Foug A</strain>
    </source>
</reference>
<organism evidence="1 2">
    <name type="scientific">Scleroderma citrinum Foug A</name>
    <dbReference type="NCBI Taxonomy" id="1036808"/>
    <lineage>
        <taxon>Eukaryota</taxon>
        <taxon>Fungi</taxon>
        <taxon>Dikarya</taxon>
        <taxon>Basidiomycota</taxon>
        <taxon>Agaricomycotina</taxon>
        <taxon>Agaricomycetes</taxon>
        <taxon>Agaricomycetidae</taxon>
        <taxon>Boletales</taxon>
        <taxon>Sclerodermatineae</taxon>
        <taxon>Sclerodermataceae</taxon>
        <taxon>Scleroderma</taxon>
    </lineage>
</organism>
<dbReference type="SUPFAM" id="SSF54928">
    <property type="entry name" value="RNA-binding domain, RBD"/>
    <property type="match status" value="1"/>
</dbReference>
<proteinExistence type="predicted"/>